<sequence length="248" mass="27711">MKFAMVCEAPADRMIAQHLADRVMLENIPWADGNLDSIRAWCNEVAADGQIRTLEWTAIKHLGNVLGITIRGHFSGEPGLPDARVARRAVLVLQRLLSPDAVFLVRDTDKDTDRQAGLEQARQYFGDTQPKIVIGLAKPEREAWVLAGYVPENDEENDLLQKQRQTLGFDPCERSEALMAGSDNAAKRSPKRVLHALTSSSADREEQCWAQTPLELLRRRGAENGLRAYLAEVQSRIVPLFTGRAEPF</sequence>
<protein>
    <recommendedName>
        <fullName evidence="3">DUF4276 family protein</fullName>
    </recommendedName>
</protein>
<proteinExistence type="predicted"/>
<organism evidence="1 2">
    <name type="scientific">Planctomyces bekefii</name>
    <dbReference type="NCBI Taxonomy" id="1653850"/>
    <lineage>
        <taxon>Bacteria</taxon>
        <taxon>Pseudomonadati</taxon>
        <taxon>Planctomycetota</taxon>
        <taxon>Planctomycetia</taxon>
        <taxon>Planctomycetales</taxon>
        <taxon>Planctomycetaceae</taxon>
        <taxon>Planctomyces</taxon>
    </lineage>
</organism>
<dbReference type="EMBL" id="SRHE01000041">
    <property type="protein sequence ID" value="TWW12130.1"/>
    <property type="molecule type" value="Genomic_DNA"/>
</dbReference>
<reference evidence="1 2" key="2">
    <citation type="submission" date="2019-08" db="EMBL/GenBank/DDBJ databases">
        <authorList>
            <person name="Henke P."/>
        </authorList>
    </citation>
    <scope>NUCLEOTIDE SEQUENCE [LARGE SCALE GENOMIC DNA]</scope>
    <source>
        <strain evidence="1">Phe10_nw2017</strain>
    </source>
</reference>
<name>A0A5C6MBM2_9PLAN</name>
<reference evidence="1 2" key="1">
    <citation type="submission" date="2019-08" db="EMBL/GenBank/DDBJ databases">
        <title>100 year-old enigma solved: identification of Planctomyces bekefii, the type genus and species of the phylum Planctomycetes.</title>
        <authorList>
            <person name="Svetlana D.N."/>
            <person name="Overmann J."/>
        </authorList>
    </citation>
    <scope>NUCLEOTIDE SEQUENCE [LARGE SCALE GENOMIC DNA]</scope>
    <source>
        <strain evidence="1">Phe10_nw2017</strain>
    </source>
</reference>
<gene>
    <name evidence="1" type="ORF">E3A20_03720</name>
</gene>
<keyword evidence="2" id="KW-1185">Reference proteome</keyword>
<dbReference type="AlphaFoldDB" id="A0A5C6MBM2"/>
<evidence type="ECO:0000313" key="1">
    <source>
        <dbReference type="EMBL" id="TWW12130.1"/>
    </source>
</evidence>
<accession>A0A5C6MBM2</accession>
<evidence type="ECO:0008006" key="3">
    <source>
        <dbReference type="Google" id="ProtNLM"/>
    </source>
</evidence>
<dbReference type="Proteomes" id="UP000321083">
    <property type="component" value="Unassembled WGS sequence"/>
</dbReference>
<comment type="caution">
    <text evidence="1">The sequence shown here is derived from an EMBL/GenBank/DDBJ whole genome shotgun (WGS) entry which is preliminary data.</text>
</comment>
<evidence type="ECO:0000313" key="2">
    <source>
        <dbReference type="Proteomes" id="UP000321083"/>
    </source>
</evidence>